<accession>A0ABM7GUB1</accession>
<sequence length="47" mass="5307">MLPAFSDEDLDTFVTAAWSAWQTMAEESGEEGERYYNTVTQALSDNQ</sequence>
<reference evidence="2" key="1">
    <citation type="journal article" date="2019" name="Microbiol. Resour. Announc.">
        <title>Complete Genome Sequence of Halomonas olivaria, a Moderately Halophilic Bacterium Isolated from Olive Processing Effluents, Obtained by Nanopore Sequencing.</title>
        <authorList>
            <person name="Nagata S."/>
            <person name="Ii K.M."/>
            <person name="Tsukimi T."/>
            <person name="Miura M.C."/>
            <person name="Galipon J."/>
            <person name="Arakawa K."/>
        </authorList>
    </citation>
    <scope>NUCLEOTIDE SEQUENCE [LARGE SCALE GENOMIC DNA]</scope>
    <source>
        <strain evidence="2">TYRC17</strain>
    </source>
</reference>
<dbReference type="EMBL" id="AP019416">
    <property type="protein sequence ID" value="BBI54342.1"/>
    <property type="molecule type" value="Genomic_DNA"/>
</dbReference>
<evidence type="ECO:0000313" key="1">
    <source>
        <dbReference type="EMBL" id="BBI54342.1"/>
    </source>
</evidence>
<name>A0ABM7GUB1_9GAMM</name>
<protein>
    <submittedName>
        <fullName evidence="1">Uncharacterized protein</fullName>
    </submittedName>
</protein>
<gene>
    <name evidence="1" type="ORF">HORIV_67630</name>
</gene>
<evidence type="ECO:0000313" key="2">
    <source>
        <dbReference type="Proteomes" id="UP000289555"/>
    </source>
</evidence>
<keyword evidence="2" id="KW-1185">Reference proteome</keyword>
<proteinExistence type="predicted"/>
<organism evidence="1 2">
    <name type="scientific">Vreelandella olivaria</name>
    <dbReference type="NCBI Taxonomy" id="390919"/>
    <lineage>
        <taxon>Bacteria</taxon>
        <taxon>Pseudomonadati</taxon>
        <taxon>Pseudomonadota</taxon>
        <taxon>Gammaproteobacteria</taxon>
        <taxon>Oceanospirillales</taxon>
        <taxon>Halomonadaceae</taxon>
        <taxon>Vreelandella</taxon>
    </lineage>
</organism>
<dbReference type="Proteomes" id="UP000289555">
    <property type="component" value="Chromosome"/>
</dbReference>